<name>A0A2G9EJD1_9FUSO</name>
<accession>A0A2G9EJD1</accession>
<dbReference type="AlphaFoldDB" id="A0A2G9EJD1"/>
<protein>
    <submittedName>
        <fullName evidence="1">Uncharacterized protein</fullName>
    </submittedName>
</protein>
<reference evidence="1 2" key="1">
    <citation type="submission" date="2017-11" db="EMBL/GenBank/DDBJ databases">
        <title>Genome sequencing of Fusobacterium periodonticum KCOM 1259.</title>
        <authorList>
            <person name="Kook J.-K."/>
            <person name="Park S.-N."/>
            <person name="Lim Y.K."/>
        </authorList>
    </citation>
    <scope>NUCLEOTIDE SEQUENCE [LARGE SCALE GENOMIC DNA]</scope>
    <source>
        <strain evidence="1 2">KCOM 1259</strain>
    </source>
</reference>
<comment type="caution">
    <text evidence="1">The sequence shown here is derived from an EMBL/GenBank/DDBJ whole genome shotgun (WGS) entry which is preliminary data.</text>
</comment>
<sequence length="81" mass="9412">MGAVANSQKVKNSSLLSKFLNDKKSRIRCKSGNSLHSNTPAFARLILFDFLSKISIRNLLIFYFRFENLTLQQPLFILKYR</sequence>
<dbReference type="Proteomes" id="UP000229011">
    <property type="component" value="Unassembled WGS sequence"/>
</dbReference>
<evidence type="ECO:0000313" key="1">
    <source>
        <dbReference type="EMBL" id="PIM81018.1"/>
    </source>
</evidence>
<dbReference type="EMBL" id="PEQY01000001">
    <property type="protein sequence ID" value="PIM81018.1"/>
    <property type="molecule type" value="Genomic_DNA"/>
</dbReference>
<evidence type="ECO:0000313" key="2">
    <source>
        <dbReference type="Proteomes" id="UP000229011"/>
    </source>
</evidence>
<proteinExistence type="predicted"/>
<organism evidence="1 2">
    <name type="scientific">Fusobacterium pseudoperiodonticum</name>
    <dbReference type="NCBI Taxonomy" id="2663009"/>
    <lineage>
        <taxon>Bacteria</taxon>
        <taxon>Fusobacteriati</taxon>
        <taxon>Fusobacteriota</taxon>
        <taxon>Fusobacteriia</taxon>
        <taxon>Fusobacteriales</taxon>
        <taxon>Fusobacteriaceae</taxon>
        <taxon>Fusobacterium</taxon>
    </lineage>
</organism>
<gene>
    <name evidence="1" type="ORF">CTM71_00480</name>
</gene>